<dbReference type="SUPFAM" id="SSF53383">
    <property type="entry name" value="PLP-dependent transferases"/>
    <property type="match status" value="1"/>
</dbReference>
<accession>A0ABQ3N2T8</accession>
<evidence type="ECO:0000313" key="6">
    <source>
        <dbReference type="Proteomes" id="UP000637074"/>
    </source>
</evidence>
<evidence type="ECO:0000256" key="3">
    <source>
        <dbReference type="ARBA" id="ARBA00022679"/>
    </source>
</evidence>
<dbReference type="InterPro" id="IPR015421">
    <property type="entry name" value="PyrdxlP-dep_Trfase_major"/>
</dbReference>
<keyword evidence="2" id="KW-0032">Aminotransferase</keyword>
<dbReference type="CDD" id="cd00609">
    <property type="entry name" value="AAT_like"/>
    <property type="match status" value="1"/>
</dbReference>
<dbReference type="EMBL" id="BNDS01000007">
    <property type="protein sequence ID" value="GHH98406.1"/>
    <property type="molecule type" value="Genomic_DNA"/>
</dbReference>
<comment type="caution">
    <text evidence="5">The sequence shown here is derived from an EMBL/GenBank/DDBJ whole genome shotgun (WGS) entry which is preliminary data.</text>
</comment>
<evidence type="ECO:0000259" key="4">
    <source>
        <dbReference type="Pfam" id="PF00155"/>
    </source>
</evidence>
<keyword evidence="6" id="KW-1185">Reference proteome</keyword>
<sequence>MKQFPPSELLNSLPKQFFAALTKKASQFIEQGHDVINLGQGNPDQPTPEHIVAKLQKAAANPLNHKYSPFQGFHYLKKAAAEFYLKEYGVKLNPDKEVAILFGGKAGLVEIPQCLLNPGETVLVPDPGYPDYWSGIALAKAEMVTMPLREENHFLPNYQALSSENLAKAKLMFLNYPNNPTGSVASEEFFEETVRLANDNNICIVHDFAYGAIGFDGMKPPSFLQVKGAKEVGVEIYTLSKTYNMAGWRVAFAVGNESVISAIELLQDHLYVSLFGAIQEAAAEALTTSQECVEELKDLYERRRNVLIDGLREIGWNVTAPKGSFFAWLKVPQGFTSEQFSTILLEEAHIMVAPGIGFGEFGEGYVRVALLSSEDRLKEAVRRINSLRMF</sequence>
<dbReference type="RefSeq" id="WP_191272234.1">
    <property type="nucleotide sequence ID" value="NZ_BNDS01000007.1"/>
</dbReference>
<dbReference type="InterPro" id="IPR015422">
    <property type="entry name" value="PyrdxlP-dep_Trfase_small"/>
</dbReference>
<dbReference type="InterPro" id="IPR015424">
    <property type="entry name" value="PyrdxlP-dep_Trfase"/>
</dbReference>
<dbReference type="PANTHER" id="PTHR42832">
    <property type="entry name" value="AMINO ACID AMINOTRANSFERASE"/>
    <property type="match status" value="1"/>
</dbReference>
<dbReference type="NCBIfam" id="NF005977">
    <property type="entry name" value="PRK08068.1"/>
    <property type="match status" value="1"/>
</dbReference>
<feature type="domain" description="Aminotransferase class I/classII large" evidence="4">
    <location>
        <begin position="34"/>
        <end position="384"/>
    </location>
</feature>
<dbReference type="Proteomes" id="UP000637074">
    <property type="component" value="Unassembled WGS sequence"/>
</dbReference>
<dbReference type="Gene3D" id="3.40.640.10">
    <property type="entry name" value="Type I PLP-dependent aspartate aminotransferase-like (Major domain)"/>
    <property type="match status" value="1"/>
</dbReference>
<dbReference type="Pfam" id="PF00155">
    <property type="entry name" value="Aminotran_1_2"/>
    <property type="match status" value="1"/>
</dbReference>
<gene>
    <name evidence="5" type="primary">mtnE</name>
    <name evidence="5" type="ORF">AM1BK_19490</name>
</gene>
<dbReference type="InterPro" id="IPR004839">
    <property type="entry name" value="Aminotransferase_I/II_large"/>
</dbReference>
<organism evidence="5 6">
    <name type="scientific">Neobacillus kokaensis</name>
    <dbReference type="NCBI Taxonomy" id="2759023"/>
    <lineage>
        <taxon>Bacteria</taxon>
        <taxon>Bacillati</taxon>
        <taxon>Bacillota</taxon>
        <taxon>Bacilli</taxon>
        <taxon>Bacillales</taxon>
        <taxon>Bacillaceae</taxon>
        <taxon>Neobacillus</taxon>
    </lineage>
</organism>
<dbReference type="Gene3D" id="3.90.1150.10">
    <property type="entry name" value="Aspartate Aminotransferase, domain 1"/>
    <property type="match status" value="1"/>
</dbReference>
<evidence type="ECO:0000313" key="5">
    <source>
        <dbReference type="EMBL" id="GHH98406.1"/>
    </source>
</evidence>
<reference evidence="5 6" key="1">
    <citation type="journal article" date="2022" name="Int. J. Syst. Evol. Microbiol.">
        <title>Neobacillus kokaensis sp. nov., isolated from soil.</title>
        <authorList>
            <person name="Yuki K."/>
            <person name="Matsubara H."/>
            <person name="Yamaguchi S."/>
        </authorList>
    </citation>
    <scope>NUCLEOTIDE SEQUENCE [LARGE SCALE GENOMIC DNA]</scope>
    <source>
        <strain evidence="5 6">LOB 377</strain>
    </source>
</reference>
<proteinExistence type="predicted"/>
<evidence type="ECO:0000256" key="2">
    <source>
        <dbReference type="ARBA" id="ARBA00022576"/>
    </source>
</evidence>
<dbReference type="PANTHER" id="PTHR42832:SF3">
    <property type="entry name" value="L-GLUTAMINE--4-(METHYLSULFANYL)-2-OXOBUTANOATE AMINOTRANSFERASE"/>
    <property type="match status" value="1"/>
</dbReference>
<protein>
    <submittedName>
        <fullName evidence="5">Transaminase MtnE</fullName>
    </submittedName>
</protein>
<comment type="cofactor">
    <cofactor evidence="1">
        <name>pyridoxal 5'-phosphate</name>
        <dbReference type="ChEBI" id="CHEBI:597326"/>
    </cofactor>
</comment>
<name>A0ABQ3N2T8_9BACI</name>
<dbReference type="InterPro" id="IPR050881">
    <property type="entry name" value="LL-DAP_aminotransferase"/>
</dbReference>
<keyword evidence="3" id="KW-0808">Transferase</keyword>
<evidence type="ECO:0000256" key="1">
    <source>
        <dbReference type="ARBA" id="ARBA00001933"/>
    </source>
</evidence>